<dbReference type="InterPro" id="IPR025713">
    <property type="entry name" value="MotB-like_N_dom"/>
</dbReference>
<dbReference type="PROSITE" id="PS51123">
    <property type="entry name" value="OMPA_2"/>
    <property type="match status" value="1"/>
</dbReference>
<keyword evidence="11" id="KW-0969">Cilium</keyword>
<evidence type="ECO:0000313" key="11">
    <source>
        <dbReference type="EMBL" id="PCJ26672.1"/>
    </source>
</evidence>
<dbReference type="PANTHER" id="PTHR30329:SF20">
    <property type="entry name" value="EXPORTED PROTEIN"/>
    <property type="match status" value="1"/>
</dbReference>
<evidence type="ECO:0000256" key="8">
    <source>
        <dbReference type="SAM" id="MobiDB-lite"/>
    </source>
</evidence>
<feature type="region of interest" description="Disordered" evidence="8">
    <location>
        <begin position="275"/>
        <end position="294"/>
    </location>
</feature>
<keyword evidence="11" id="KW-0282">Flagellum</keyword>
<dbReference type="Proteomes" id="UP000218327">
    <property type="component" value="Unassembled WGS sequence"/>
</dbReference>
<comment type="caution">
    <text evidence="11">The sequence shown here is derived from an EMBL/GenBank/DDBJ whole genome shotgun (WGS) entry which is preliminary data.</text>
</comment>
<evidence type="ECO:0000256" key="6">
    <source>
        <dbReference type="ARBA" id="ARBA00023136"/>
    </source>
</evidence>
<name>A0A2A5B5A0_9GAMM</name>
<feature type="domain" description="OmpA-like" evidence="10">
    <location>
        <begin position="152"/>
        <end position="272"/>
    </location>
</feature>
<evidence type="ECO:0000259" key="10">
    <source>
        <dbReference type="PROSITE" id="PS51123"/>
    </source>
</evidence>
<keyword evidence="11" id="KW-0966">Cell projection</keyword>
<keyword evidence="5 9" id="KW-1133">Transmembrane helix</keyword>
<evidence type="ECO:0000256" key="9">
    <source>
        <dbReference type="SAM" id="Phobius"/>
    </source>
</evidence>
<dbReference type="AlphaFoldDB" id="A0A2A5B5A0"/>
<accession>A0A2A5B5A0</accession>
<dbReference type="Pfam" id="PF13677">
    <property type="entry name" value="MotB_plug"/>
    <property type="match status" value="1"/>
</dbReference>
<proteinExistence type="inferred from homology"/>
<dbReference type="InterPro" id="IPR050330">
    <property type="entry name" value="Bact_OuterMem_StrucFunc"/>
</dbReference>
<evidence type="ECO:0000256" key="1">
    <source>
        <dbReference type="ARBA" id="ARBA00004162"/>
    </source>
</evidence>
<evidence type="ECO:0000256" key="7">
    <source>
        <dbReference type="PROSITE-ProRule" id="PRU00473"/>
    </source>
</evidence>
<evidence type="ECO:0000313" key="12">
    <source>
        <dbReference type="Proteomes" id="UP000218327"/>
    </source>
</evidence>
<keyword evidence="6 7" id="KW-0472">Membrane</keyword>
<dbReference type="InterPro" id="IPR006665">
    <property type="entry name" value="OmpA-like"/>
</dbReference>
<feature type="compositionally biased region" description="Polar residues" evidence="8">
    <location>
        <begin position="282"/>
        <end position="294"/>
    </location>
</feature>
<dbReference type="Pfam" id="PF00691">
    <property type="entry name" value="OmpA"/>
    <property type="match status" value="1"/>
</dbReference>
<evidence type="ECO:0000256" key="2">
    <source>
        <dbReference type="ARBA" id="ARBA00008914"/>
    </source>
</evidence>
<dbReference type="GO" id="GO:0005886">
    <property type="term" value="C:plasma membrane"/>
    <property type="evidence" value="ECO:0007669"/>
    <property type="project" value="UniProtKB-SubCell"/>
</dbReference>
<dbReference type="NCBIfam" id="NF006541">
    <property type="entry name" value="PRK09038.1"/>
    <property type="match status" value="1"/>
</dbReference>
<reference evidence="12" key="1">
    <citation type="submission" date="2017-08" db="EMBL/GenBank/DDBJ databases">
        <title>A dynamic microbial community with high functional redundancy inhabits the cold, oxic subseafloor aquifer.</title>
        <authorList>
            <person name="Tully B.J."/>
            <person name="Wheat C.G."/>
            <person name="Glazer B.T."/>
            <person name="Huber J.A."/>
        </authorList>
    </citation>
    <scope>NUCLEOTIDE SEQUENCE [LARGE SCALE GENOMIC DNA]</scope>
</reference>
<dbReference type="Gene3D" id="3.30.1330.60">
    <property type="entry name" value="OmpA-like domain"/>
    <property type="match status" value="1"/>
</dbReference>
<organism evidence="11 12">
    <name type="scientific">SAR86 cluster bacterium</name>
    <dbReference type="NCBI Taxonomy" id="2030880"/>
    <lineage>
        <taxon>Bacteria</taxon>
        <taxon>Pseudomonadati</taxon>
        <taxon>Pseudomonadota</taxon>
        <taxon>Gammaproteobacteria</taxon>
        <taxon>SAR86 cluster</taxon>
    </lineage>
</organism>
<comment type="subcellular location">
    <subcellularLocation>
        <location evidence="1">Cell membrane</location>
        <topology evidence="1">Single-pass membrane protein</topology>
    </subcellularLocation>
</comment>
<evidence type="ECO:0000256" key="4">
    <source>
        <dbReference type="ARBA" id="ARBA00022692"/>
    </source>
</evidence>
<dbReference type="PANTHER" id="PTHR30329">
    <property type="entry name" value="STATOR ELEMENT OF FLAGELLAR MOTOR COMPLEX"/>
    <property type="match status" value="1"/>
</dbReference>
<protein>
    <submittedName>
        <fullName evidence="11">Flagellar motor protein MotD</fullName>
    </submittedName>
</protein>
<evidence type="ECO:0000256" key="3">
    <source>
        <dbReference type="ARBA" id="ARBA00022475"/>
    </source>
</evidence>
<gene>
    <name evidence="11" type="ORF">COA96_04960</name>
</gene>
<sequence>MPRRQKHRQEPQNHERWLVSYADFITLLFAFFVVLYSMSSVNEGKYRVLSDSMVAAFTQTTRSLTPIQVGELVRTPPSPIASMDNKQQSISLEPLSLIRAAPVIIVDPDFVDEEKSRAEEEISDQIDSIANSIEETFDDLILDDQVSVRRSPFWLEVVFNSSILFGSGSANLSDSAVEPLARLGALLSDRPNQISVEGFTDNNPIVSPIFPSNWELSSARAAAVVRLFEDNDISSDRLSSVGFGENRPVSENITDVGRANNRRVIVVIMADTQSDNDDEKNTMSNQELFRQRLN</sequence>
<feature type="transmembrane region" description="Helical" evidence="9">
    <location>
        <begin position="21"/>
        <end position="39"/>
    </location>
</feature>
<keyword evidence="3" id="KW-1003">Cell membrane</keyword>
<dbReference type="EMBL" id="NVVJ01000010">
    <property type="protein sequence ID" value="PCJ26672.1"/>
    <property type="molecule type" value="Genomic_DNA"/>
</dbReference>
<dbReference type="InterPro" id="IPR036737">
    <property type="entry name" value="OmpA-like_sf"/>
</dbReference>
<dbReference type="SUPFAM" id="SSF103088">
    <property type="entry name" value="OmpA-like"/>
    <property type="match status" value="1"/>
</dbReference>
<comment type="similarity">
    <text evidence="2">Belongs to the MotB family.</text>
</comment>
<dbReference type="CDD" id="cd07185">
    <property type="entry name" value="OmpA_C-like"/>
    <property type="match status" value="1"/>
</dbReference>
<evidence type="ECO:0000256" key="5">
    <source>
        <dbReference type="ARBA" id="ARBA00022989"/>
    </source>
</evidence>
<keyword evidence="4 9" id="KW-0812">Transmembrane</keyword>